<sequence length="312" mass="36245">MKKLKIQFTEKLLTKNAGLYLLSLFADKLSLKSLLEKEVHIERGITAQYNISDILMLLILSVLAGAKHISQVAILRHDDVVRAYLELNKFPADTTIRRLFGLFTFKNCVELDRVEKTLRDKVWSYKWFGRVTFDMDSTVKGVYGSQEGAEKGYNARKKGQKSYHPLLCFIAENRECFHNWFRPGSSYTSNGAIEFTKECLAKKPKHIWKIFVRADSVFFSGDFLEYLESQNCEYLIKVKLKGLKRLLFSQKWRKVRNQYGTETAKFVHKCQNWKKTRTFLAVRNIVEEPDETMLVPKIFWGPNGPGACLFVI</sequence>
<dbReference type="Pfam" id="PF13701">
    <property type="entry name" value="DDE_Tnp_1_4"/>
    <property type="match status" value="1"/>
</dbReference>
<proteinExistence type="predicted"/>
<evidence type="ECO:0000313" key="2">
    <source>
        <dbReference type="EMBL" id="ETR66334.1"/>
    </source>
</evidence>
<reference evidence="3" key="1">
    <citation type="submission" date="2012-11" db="EMBL/GenBank/DDBJ databases">
        <authorList>
            <person name="Lucero-Rivera Y.E."/>
            <person name="Tovar-Ramirez D."/>
        </authorList>
    </citation>
    <scope>NUCLEOTIDE SEQUENCE [LARGE SCALE GENOMIC DNA]</scope>
    <source>
        <strain evidence="3">Araruama</strain>
    </source>
</reference>
<protein>
    <submittedName>
        <fullName evidence="2">Transposase (IS4 family protein)</fullName>
    </submittedName>
</protein>
<gene>
    <name evidence="2" type="ORF">OMM_05704</name>
</gene>
<accession>A0A1V1NUV3</accession>
<organism evidence="2 3">
    <name type="scientific">Candidatus Magnetoglobus multicellularis str. Araruama</name>
    <dbReference type="NCBI Taxonomy" id="890399"/>
    <lineage>
        <taxon>Bacteria</taxon>
        <taxon>Pseudomonadati</taxon>
        <taxon>Thermodesulfobacteriota</taxon>
        <taxon>Desulfobacteria</taxon>
        <taxon>Desulfobacterales</taxon>
        <taxon>Desulfobacteraceae</taxon>
        <taxon>Candidatus Magnetoglobus</taxon>
    </lineage>
</organism>
<feature type="domain" description="Transposase DDE" evidence="1">
    <location>
        <begin position="2"/>
        <end position="278"/>
    </location>
</feature>
<dbReference type="InterPro" id="IPR047960">
    <property type="entry name" value="Transpos_IS1380"/>
</dbReference>
<dbReference type="InterPro" id="IPR025668">
    <property type="entry name" value="Tnp_DDE_dom"/>
</dbReference>
<dbReference type="Proteomes" id="UP000189670">
    <property type="component" value="Unassembled WGS sequence"/>
</dbReference>
<comment type="caution">
    <text evidence="2">The sequence shown here is derived from an EMBL/GenBank/DDBJ whole genome shotgun (WGS) entry which is preliminary data.</text>
</comment>
<evidence type="ECO:0000313" key="3">
    <source>
        <dbReference type="Proteomes" id="UP000189670"/>
    </source>
</evidence>
<dbReference type="EMBL" id="ATBP01002056">
    <property type="protein sequence ID" value="ETR66334.1"/>
    <property type="molecule type" value="Genomic_DNA"/>
</dbReference>
<name>A0A1V1NUV3_9BACT</name>
<dbReference type="NCBIfam" id="NF033539">
    <property type="entry name" value="transpos_IS1380"/>
    <property type="match status" value="1"/>
</dbReference>
<evidence type="ECO:0000259" key="1">
    <source>
        <dbReference type="Pfam" id="PF13701"/>
    </source>
</evidence>
<dbReference type="AlphaFoldDB" id="A0A1V1NUV3"/>